<dbReference type="Pfam" id="PF02163">
    <property type="entry name" value="Peptidase_M50"/>
    <property type="match status" value="1"/>
</dbReference>
<evidence type="ECO:0000256" key="5">
    <source>
        <dbReference type="ARBA" id="ARBA00022670"/>
    </source>
</evidence>
<feature type="transmembrane region" description="Helical" evidence="13">
    <location>
        <begin position="213"/>
        <end position="231"/>
    </location>
</feature>
<evidence type="ECO:0000256" key="11">
    <source>
        <dbReference type="ARBA" id="ARBA00023049"/>
    </source>
</evidence>
<sequence>MACPYCGATFFVQTPDNGDDFDDSVETRCKSCSNTFFPSIASVPVAAQPASIERKEVASGFFDEGLRLMEEKQYASAVTKLRAASAIEPERVDMLMALGEACSRGRQSYEALAAYMKVLESNSENSDALFKAGALLIHQKRYKKGQELLRRLQNIDPAADHARLMLAIAEAQLSKEKSNATPSIGSARVPGDLTASERFSELFGMIGKARKSTWAFLLIWILPPFVFAEVYSSDAIKPEILNILLITMLVYTLFFSVVVHELGHGVAAFLSGDDTAYRAGRLTLNPINHVSLVGTFAVPVVMYMISGVTFGWAKPVPFNPLKLHRQPRDQALVAAAGPMVSFLLSYLMFTAFLVLAATHNSMHPESTIRFTTYLIYPFEVGEGVFSAMWFVALELLAIGAVVNLYLAVFNLIPAPPLDGAWLLKAAAPPSWSIVIDRGGWVSLLLILAAIYTGWIVYLFYPANLIIGVYYFLSDVIL</sequence>
<evidence type="ECO:0000256" key="6">
    <source>
        <dbReference type="ARBA" id="ARBA00022692"/>
    </source>
</evidence>
<dbReference type="GO" id="GO:0046872">
    <property type="term" value="F:metal ion binding"/>
    <property type="evidence" value="ECO:0007669"/>
    <property type="project" value="UniProtKB-KW"/>
</dbReference>
<evidence type="ECO:0000256" key="1">
    <source>
        <dbReference type="ARBA" id="ARBA00001947"/>
    </source>
</evidence>
<evidence type="ECO:0000256" key="8">
    <source>
        <dbReference type="ARBA" id="ARBA00022801"/>
    </source>
</evidence>
<feature type="transmembrane region" description="Helical" evidence="13">
    <location>
        <begin position="332"/>
        <end position="357"/>
    </location>
</feature>
<keyword evidence="7" id="KW-0479">Metal-binding</keyword>
<feature type="transmembrane region" description="Helical" evidence="13">
    <location>
        <begin position="443"/>
        <end position="472"/>
    </location>
</feature>
<evidence type="ECO:0000259" key="14">
    <source>
        <dbReference type="Pfam" id="PF02163"/>
    </source>
</evidence>
<dbReference type="GO" id="GO:0006508">
    <property type="term" value="P:proteolysis"/>
    <property type="evidence" value="ECO:0007669"/>
    <property type="project" value="UniProtKB-KW"/>
</dbReference>
<dbReference type="InterPro" id="IPR011990">
    <property type="entry name" value="TPR-like_helical_dom_sf"/>
</dbReference>
<dbReference type="CDD" id="cd06158">
    <property type="entry name" value="S2P-M50_like_1"/>
    <property type="match status" value="1"/>
</dbReference>
<keyword evidence="6 13" id="KW-0812">Transmembrane</keyword>
<dbReference type="InterPro" id="IPR044537">
    <property type="entry name" value="Rip2-like"/>
</dbReference>
<name>A0A3B1BT41_9ZZZZ</name>
<feature type="transmembrane region" description="Helical" evidence="13">
    <location>
        <begin position="387"/>
        <end position="412"/>
    </location>
</feature>
<dbReference type="EMBL" id="UOGB01000090">
    <property type="protein sequence ID" value="VAX17701.1"/>
    <property type="molecule type" value="Genomic_DNA"/>
</dbReference>
<evidence type="ECO:0000256" key="3">
    <source>
        <dbReference type="ARBA" id="ARBA00007931"/>
    </source>
</evidence>
<gene>
    <name evidence="15" type="ORF">MNBD_NITROSPINAE03-1761</name>
</gene>
<dbReference type="PANTHER" id="PTHR35864">
    <property type="entry name" value="ZINC METALLOPROTEASE MJ0611-RELATED"/>
    <property type="match status" value="1"/>
</dbReference>
<keyword evidence="5 15" id="KW-0645">Protease</keyword>
<evidence type="ECO:0000256" key="4">
    <source>
        <dbReference type="ARBA" id="ARBA00022475"/>
    </source>
</evidence>
<feature type="transmembrane region" description="Helical" evidence="13">
    <location>
        <begin position="243"/>
        <end position="270"/>
    </location>
</feature>
<dbReference type="PANTHER" id="PTHR35864:SF1">
    <property type="entry name" value="ZINC METALLOPROTEASE YWHC-RELATED"/>
    <property type="match status" value="1"/>
</dbReference>
<comment type="subcellular location">
    <subcellularLocation>
        <location evidence="2">Cell membrane</location>
        <topology evidence="2">Multi-pass membrane protein</topology>
    </subcellularLocation>
</comment>
<evidence type="ECO:0000256" key="12">
    <source>
        <dbReference type="ARBA" id="ARBA00023136"/>
    </source>
</evidence>
<dbReference type="InterPro" id="IPR052348">
    <property type="entry name" value="Metallopeptidase_M50B"/>
</dbReference>
<feature type="transmembrane region" description="Helical" evidence="13">
    <location>
        <begin position="290"/>
        <end position="312"/>
    </location>
</feature>
<dbReference type="GO" id="GO:0008237">
    <property type="term" value="F:metallopeptidase activity"/>
    <property type="evidence" value="ECO:0007669"/>
    <property type="project" value="UniProtKB-KW"/>
</dbReference>
<keyword evidence="4" id="KW-1003">Cell membrane</keyword>
<keyword evidence="12 13" id="KW-0472">Membrane</keyword>
<keyword evidence="11 15" id="KW-0482">Metalloprotease</keyword>
<protein>
    <submittedName>
        <fullName evidence="15">FIG004556: membrane metalloprotease</fullName>
    </submittedName>
</protein>
<keyword evidence="9" id="KW-0862">Zinc</keyword>
<accession>A0A3B1BT41</accession>
<keyword evidence="10 13" id="KW-1133">Transmembrane helix</keyword>
<comment type="cofactor">
    <cofactor evidence="1">
        <name>Zn(2+)</name>
        <dbReference type="ChEBI" id="CHEBI:29105"/>
    </cofactor>
</comment>
<reference evidence="15" key="1">
    <citation type="submission" date="2018-06" db="EMBL/GenBank/DDBJ databases">
        <authorList>
            <person name="Zhirakovskaya E."/>
        </authorList>
    </citation>
    <scope>NUCLEOTIDE SEQUENCE</scope>
</reference>
<evidence type="ECO:0000256" key="7">
    <source>
        <dbReference type="ARBA" id="ARBA00022723"/>
    </source>
</evidence>
<evidence type="ECO:0000256" key="9">
    <source>
        <dbReference type="ARBA" id="ARBA00022833"/>
    </source>
</evidence>
<proteinExistence type="inferred from homology"/>
<evidence type="ECO:0000256" key="2">
    <source>
        <dbReference type="ARBA" id="ARBA00004651"/>
    </source>
</evidence>
<dbReference type="AlphaFoldDB" id="A0A3B1BT41"/>
<comment type="similarity">
    <text evidence="3">Belongs to the peptidase M50B family.</text>
</comment>
<organism evidence="15">
    <name type="scientific">hydrothermal vent metagenome</name>
    <dbReference type="NCBI Taxonomy" id="652676"/>
    <lineage>
        <taxon>unclassified sequences</taxon>
        <taxon>metagenomes</taxon>
        <taxon>ecological metagenomes</taxon>
    </lineage>
</organism>
<dbReference type="InterPro" id="IPR008915">
    <property type="entry name" value="Peptidase_M50"/>
</dbReference>
<keyword evidence="8" id="KW-0378">Hydrolase</keyword>
<evidence type="ECO:0000256" key="10">
    <source>
        <dbReference type="ARBA" id="ARBA00022989"/>
    </source>
</evidence>
<dbReference type="Gene3D" id="1.25.40.10">
    <property type="entry name" value="Tetratricopeptide repeat domain"/>
    <property type="match status" value="1"/>
</dbReference>
<dbReference type="GO" id="GO:0005886">
    <property type="term" value="C:plasma membrane"/>
    <property type="evidence" value="ECO:0007669"/>
    <property type="project" value="UniProtKB-SubCell"/>
</dbReference>
<dbReference type="SUPFAM" id="SSF48452">
    <property type="entry name" value="TPR-like"/>
    <property type="match status" value="1"/>
</dbReference>
<feature type="domain" description="Peptidase M50" evidence="14">
    <location>
        <begin position="249"/>
        <end position="426"/>
    </location>
</feature>
<evidence type="ECO:0000256" key="13">
    <source>
        <dbReference type="SAM" id="Phobius"/>
    </source>
</evidence>
<evidence type="ECO:0000313" key="15">
    <source>
        <dbReference type="EMBL" id="VAX17701.1"/>
    </source>
</evidence>